<dbReference type="InterPro" id="IPR029056">
    <property type="entry name" value="Ribokinase-like"/>
</dbReference>
<keyword evidence="6 9" id="KW-0460">Magnesium</keyword>
<feature type="binding site" evidence="9">
    <location>
        <position position="250"/>
    </location>
    <ligand>
        <name>substrate</name>
    </ligand>
</feature>
<dbReference type="Proteomes" id="UP000887023">
    <property type="component" value="Chromosome"/>
</dbReference>
<evidence type="ECO:0000256" key="5">
    <source>
        <dbReference type="ARBA" id="ARBA00022840"/>
    </source>
</evidence>
<feature type="domain" description="Carbohydrate kinase PfkB" evidence="10">
    <location>
        <begin position="4"/>
        <end position="292"/>
    </location>
</feature>
<dbReference type="Pfam" id="PF00294">
    <property type="entry name" value="PfkB"/>
    <property type="match status" value="1"/>
</dbReference>
<feature type="active site" description="Proton acceptor" evidence="9">
    <location>
        <position position="250"/>
    </location>
</feature>
<feature type="binding site" evidence="9">
    <location>
        <position position="285"/>
    </location>
    <ligand>
        <name>K(+)</name>
        <dbReference type="ChEBI" id="CHEBI:29103"/>
    </ligand>
</feature>
<feature type="binding site" evidence="9">
    <location>
        <position position="244"/>
    </location>
    <ligand>
        <name>K(+)</name>
        <dbReference type="ChEBI" id="CHEBI:29103"/>
    </ligand>
</feature>
<evidence type="ECO:0000256" key="8">
    <source>
        <dbReference type="ARBA" id="ARBA00023277"/>
    </source>
</evidence>
<reference evidence="11" key="1">
    <citation type="submission" date="2021-07" db="EMBL/GenBank/DDBJ databases">
        <title>Candidatus Kaistella beijingensis sp. nov. isolated from a municipal wastewater treatment plant is involved in sludge foaming.</title>
        <authorList>
            <person name="Song Y."/>
            <person name="Liu S.-J."/>
        </authorList>
    </citation>
    <scope>NUCLEOTIDE SEQUENCE</scope>
    <source>
        <strain evidence="11">DSM 43998</strain>
    </source>
</reference>
<keyword evidence="12" id="KW-1185">Reference proteome</keyword>
<dbReference type="PANTHER" id="PTHR10584">
    <property type="entry name" value="SUGAR KINASE"/>
    <property type="match status" value="1"/>
</dbReference>
<feature type="binding site" evidence="9">
    <location>
        <begin position="218"/>
        <end position="223"/>
    </location>
    <ligand>
        <name>ATP</name>
        <dbReference type="ChEBI" id="CHEBI:30616"/>
    </ligand>
</feature>
<keyword evidence="7 9" id="KW-0630">Potassium</keyword>
<evidence type="ECO:0000256" key="2">
    <source>
        <dbReference type="ARBA" id="ARBA00022723"/>
    </source>
</evidence>
<comment type="cofactor">
    <cofactor evidence="9">
        <name>Mg(2+)</name>
        <dbReference type="ChEBI" id="CHEBI:18420"/>
    </cofactor>
    <text evidence="9">Requires a divalent cation, most likely magnesium in vivo, as an electrophilic catalyst to aid phosphoryl group transfer. It is the chelate of the metal and the nucleotide that is the actual substrate.</text>
</comment>
<dbReference type="SUPFAM" id="SSF53613">
    <property type="entry name" value="Ribokinase-like"/>
    <property type="match status" value="1"/>
</dbReference>
<comment type="subcellular location">
    <subcellularLocation>
        <location evidence="9">Cytoplasm</location>
    </subcellularLocation>
</comment>
<evidence type="ECO:0000259" key="10">
    <source>
        <dbReference type="Pfam" id="PF00294"/>
    </source>
</evidence>
<comment type="similarity">
    <text evidence="9">Belongs to the carbohydrate kinase PfkB family. Ribokinase subfamily.</text>
</comment>
<comment type="subunit">
    <text evidence="9">Homodimer.</text>
</comment>
<dbReference type="CDD" id="cd01174">
    <property type="entry name" value="ribokinase"/>
    <property type="match status" value="1"/>
</dbReference>
<organism evidence="11 12">
    <name type="scientific">Skermania pinensis</name>
    <dbReference type="NCBI Taxonomy" id="39122"/>
    <lineage>
        <taxon>Bacteria</taxon>
        <taxon>Bacillati</taxon>
        <taxon>Actinomycetota</taxon>
        <taxon>Actinomycetes</taxon>
        <taxon>Mycobacteriales</taxon>
        <taxon>Gordoniaceae</taxon>
        <taxon>Skermania</taxon>
    </lineage>
</organism>
<evidence type="ECO:0000256" key="3">
    <source>
        <dbReference type="ARBA" id="ARBA00022741"/>
    </source>
</evidence>
<evidence type="ECO:0000313" key="12">
    <source>
        <dbReference type="Proteomes" id="UP000887023"/>
    </source>
</evidence>
<dbReference type="InterPro" id="IPR011611">
    <property type="entry name" value="PfkB_dom"/>
</dbReference>
<comment type="function">
    <text evidence="9">Catalyzes the phosphorylation of ribose at O-5 in a reaction requiring ATP and magnesium. The resulting D-ribose-5-phosphate can then be used either for sythesis of nucleotides, histidine, and tryptophan, or as a component of the pentose phosphate pathway.</text>
</comment>
<dbReference type="InterPro" id="IPR011877">
    <property type="entry name" value="Ribokinase"/>
</dbReference>
<keyword evidence="5 9" id="KW-0067">ATP-binding</keyword>
<keyword evidence="3 9" id="KW-0547">Nucleotide-binding</keyword>
<feature type="binding site" evidence="9">
    <location>
        <begin position="249"/>
        <end position="250"/>
    </location>
    <ligand>
        <name>ATP</name>
        <dbReference type="ChEBI" id="CHEBI:30616"/>
    </ligand>
</feature>
<dbReference type="Gene3D" id="3.40.1190.20">
    <property type="match status" value="1"/>
</dbReference>
<evidence type="ECO:0000256" key="9">
    <source>
        <dbReference type="HAMAP-Rule" id="MF_01987"/>
    </source>
</evidence>
<keyword evidence="9" id="KW-0963">Cytoplasm</keyword>
<dbReference type="PRINTS" id="PR00990">
    <property type="entry name" value="RIBOKINASE"/>
</dbReference>
<name>A0ABX8S952_9ACTN</name>
<keyword evidence="2 9" id="KW-0479">Metal-binding</keyword>
<sequence>MVRRRVVVVGSINRDVVAEVDRMPVPGETVLARRVRHNLGGKGSNQAVAAARAGAPVSLIARLGERDAAPDRLREALRAAGVDVTGIGTAAGVETGTAFVTTAAGRNQIVVDPAANLVWAEPPPADLIRGTVAVCQAEIPMWVNEAVGAAGPARLVVNAAPATPIPESLLLHCDPLVVNEHELGVVADTDVAGQISPAETATIAQRLIDRGLPGVVVTLGAAGAIYGTATGLFRQAAPDVPVVDSTGAGDAFVGSLAARLAAGASSADAVRWAVAAASLSVGHPGTHAAYPTAAEVDRFLDRAPAAVPL</sequence>
<proteinExistence type="inferred from homology"/>
<comment type="catalytic activity">
    <reaction evidence="9">
        <text>D-ribose + ATP = D-ribose 5-phosphate + ADP + H(+)</text>
        <dbReference type="Rhea" id="RHEA:13697"/>
        <dbReference type="ChEBI" id="CHEBI:15378"/>
        <dbReference type="ChEBI" id="CHEBI:30616"/>
        <dbReference type="ChEBI" id="CHEBI:47013"/>
        <dbReference type="ChEBI" id="CHEBI:78346"/>
        <dbReference type="ChEBI" id="CHEBI:456216"/>
        <dbReference type="EC" id="2.7.1.15"/>
    </reaction>
</comment>
<evidence type="ECO:0000256" key="1">
    <source>
        <dbReference type="ARBA" id="ARBA00022679"/>
    </source>
</evidence>
<feature type="binding site" evidence="9">
    <location>
        <position position="246"/>
    </location>
    <ligand>
        <name>K(+)</name>
        <dbReference type="ChEBI" id="CHEBI:29103"/>
    </ligand>
</feature>
<comment type="pathway">
    <text evidence="9">Carbohydrate metabolism; D-ribose degradation; D-ribose 5-phosphate from beta-D-ribopyranose: step 2/2.</text>
</comment>
<keyword evidence="8 9" id="KW-0119">Carbohydrate metabolism</keyword>
<feature type="binding site" evidence="9">
    <location>
        <begin position="41"/>
        <end position="45"/>
    </location>
    <ligand>
        <name>substrate</name>
    </ligand>
</feature>
<feature type="binding site" evidence="9">
    <location>
        <begin position="13"/>
        <end position="15"/>
    </location>
    <ligand>
        <name>substrate</name>
    </ligand>
</feature>
<feature type="binding site" evidence="9">
    <location>
        <position position="280"/>
    </location>
    <ligand>
        <name>K(+)</name>
        <dbReference type="ChEBI" id="CHEBI:29103"/>
    </ligand>
</feature>
<dbReference type="EMBL" id="CP079105">
    <property type="protein sequence ID" value="QXQ14393.1"/>
    <property type="molecule type" value="Genomic_DNA"/>
</dbReference>
<dbReference type="EC" id="2.7.1.15" evidence="9"/>
<feature type="binding site" evidence="9">
    <location>
        <position position="179"/>
    </location>
    <ligand>
        <name>ATP</name>
        <dbReference type="ChEBI" id="CHEBI:30616"/>
    </ligand>
</feature>
<feature type="binding site" evidence="9">
    <location>
        <position position="138"/>
    </location>
    <ligand>
        <name>substrate</name>
    </ligand>
</feature>
<dbReference type="InterPro" id="IPR002139">
    <property type="entry name" value="Ribo/fructo_kinase"/>
</dbReference>
<evidence type="ECO:0000256" key="6">
    <source>
        <dbReference type="ARBA" id="ARBA00022842"/>
    </source>
</evidence>
<evidence type="ECO:0000256" key="7">
    <source>
        <dbReference type="ARBA" id="ARBA00022958"/>
    </source>
</evidence>
<dbReference type="PANTHER" id="PTHR10584:SF166">
    <property type="entry name" value="RIBOKINASE"/>
    <property type="match status" value="1"/>
</dbReference>
<keyword evidence="1 9" id="KW-0808">Transferase</keyword>
<gene>
    <name evidence="9" type="primary">rbsK</name>
    <name evidence="11" type="ORF">KV203_02950</name>
</gene>
<evidence type="ECO:0000256" key="4">
    <source>
        <dbReference type="ARBA" id="ARBA00022777"/>
    </source>
</evidence>
<keyword evidence="4 9" id="KW-0418">Kinase</keyword>
<comment type="activity regulation">
    <text evidence="9">Activated by a monovalent cation that binds near, but not in, the active site. The most likely occupant of the site in vivo is potassium. Ion binding induces a conformational change that may alter substrate affinity.</text>
</comment>
<comment type="caution">
    <text evidence="9">Lacks conserved residue(s) required for the propagation of feature annotation.</text>
</comment>
<dbReference type="HAMAP" id="MF_01987">
    <property type="entry name" value="Ribokinase"/>
    <property type="match status" value="1"/>
</dbReference>
<evidence type="ECO:0000313" key="11">
    <source>
        <dbReference type="EMBL" id="QXQ14393.1"/>
    </source>
</evidence>
<feature type="binding site" evidence="9">
    <location>
        <position position="283"/>
    </location>
    <ligand>
        <name>K(+)</name>
        <dbReference type="ChEBI" id="CHEBI:29103"/>
    </ligand>
</feature>
<protein>
    <recommendedName>
        <fullName evidence="9">Ribokinase</fullName>
        <shortName evidence="9">RK</shortName>
        <ecNumber evidence="9">2.7.1.15</ecNumber>
    </recommendedName>
</protein>
<accession>A0ABX8S952</accession>
<dbReference type="RefSeq" id="WP_066466778.1">
    <property type="nucleotide sequence ID" value="NZ_CBCRUZ010000003.1"/>
</dbReference>